<evidence type="ECO:0000256" key="1">
    <source>
        <dbReference type="SAM" id="Phobius"/>
    </source>
</evidence>
<dbReference type="AlphaFoldDB" id="A0A1W0X2M6"/>
<sequence>MAFLSVAVALLTVGGILRTAASQSAPAATTPNITIPSEAEIRIGQWAPKTMSHYIGEDVTLACVYSVPLTRKDPDDSNKMKTDKVTDLMDSQLQWIKFQPDQRKNLQNPELEDCVFRLDQSLDKSCKSNNATGPSFFTLTKSDGWDTKNASYPSRSLTLTLFSVSLDDDRVYNCTAGVDRSKYGTVILRVRDKLAALWPFLGFVVEVVIMCSILFLYEKLRSPILAREAAAVEQAQAEMPLVQNLT</sequence>
<dbReference type="EMBL" id="MTYJ01000021">
    <property type="protein sequence ID" value="OQV21746.1"/>
    <property type="molecule type" value="Genomic_DNA"/>
</dbReference>
<dbReference type="InterPro" id="IPR036179">
    <property type="entry name" value="Ig-like_dom_sf"/>
</dbReference>
<organism evidence="4 5">
    <name type="scientific">Hypsibius exemplaris</name>
    <name type="common">Freshwater tardigrade</name>
    <dbReference type="NCBI Taxonomy" id="2072580"/>
    <lineage>
        <taxon>Eukaryota</taxon>
        <taxon>Metazoa</taxon>
        <taxon>Ecdysozoa</taxon>
        <taxon>Tardigrada</taxon>
        <taxon>Eutardigrada</taxon>
        <taxon>Parachela</taxon>
        <taxon>Hypsibioidea</taxon>
        <taxon>Hypsibiidae</taxon>
        <taxon>Hypsibius</taxon>
    </lineage>
</organism>
<reference evidence="5" key="1">
    <citation type="submission" date="2017-01" db="EMBL/GenBank/DDBJ databases">
        <title>Comparative genomics of anhydrobiosis in the tardigrade Hypsibius dujardini.</title>
        <authorList>
            <person name="Yoshida Y."/>
            <person name="Koutsovoulos G."/>
            <person name="Laetsch D."/>
            <person name="Stevens L."/>
            <person name="Kumar S."/>
            <person name="Horikawa D."/>
            <person name="Ishino K."/>
            <person name="Komine S."/>
            <person name="Tomita M."/>
            <person name="Blaxter M."/>
            <person name="Arakawa K."/>
        </authorList>
    </citation>
    <scope>NUCLEOTIDE SEQUENCE [LARGE SCALE GENOMIC DNA]</scope>
    <source>
        <strain evidence="5">Z151</strain>
    </source>
</reference>
<gene>
    <name evidence="4" type="ORF">BV898_04324</name>
</gene>
<feature type="transmembrane region" description="Helical" evidence="1">
    <location>
        <begin position="196"/>
        <end position="217"/>
    </location>
</feature>
<evidence type="ECO:0000259" key="3">
    <source>
        <dbReference type="SMART" id="SM00409"/>
    </source>
</evidence>
<keyword evidence="1" id="KW-1133">Transmembrane helix</keyword>
<keyword evidence="2" id="KW-0732">Signal</keyword>
<dbReference type="Gene3D" id="2.60.40.10">
    <property type="entry name" value="Immunoglobulins"/>
    <property type="match status" value="1"/>
</dbReference>
<dbReference type="SMART" id="SM00409">
    <property type="entry name" value="IG"/>
    <property type="match status" value="1"/>
</dbReference>
<keyword evidence="1" id="KW-0812">Transmembrane</keyword>
<evidence type="ECO:0000313" key="4">
    <source>
        <dbReference type="EMBL" id="OQV21746.1"/>
    </source>
</evidence>
<dbReference type="Proteomes" id="UP000192578">
    <property type="component" value="Unassembled WGS sequence"/>
</dbReference>
<dbReference type="InterPro" id="IPR013783">
    <property type="entry name" value="Ig-like_fold"/>
</dbReference>
<name>A0A1W0X2M6_HYPEX</name>
<evidence type="ECO:0000256" key="2">
    <source>
        <dbReference type="SAM" id="SignalP"/>
    </source>
</evidence>
<protein>
    <recommendedName>
        <fullName evidence="3">Immunoglobulin domain-containing protein</fullName>
    </recommendedName>
</protein>
<dbReference type="SUPFAM" id="SSF48726">
    <property type="entry name" value="Immunoglobulin"/>
    <property type="match status" value="1"/>
</dbReference>
<proteinExistence type="predicted"/>
<feature type="domain" description="Immunoglobulin" evidence="3">
    <location>
        <begin position="48"/>
        <end position="191"/>
    </location>
</feature>
<evidence type="ECO:0000313" key="5">
    <source>
        <dbReference type="Proteomes" id="UP000192578"/>
    </source>
</evidence>
<dbReference type="OrthoDB" id="5970915at2759"/>
<keyword evidence="1" id="KW-0472">Membrane</keyword>
<feature type="chain" id="PRO_5012912892" description="Immunoglobulin domain-containing protein" evidence="2">
    <location>
        <begin position="23"/>
        <end position="246"/>
    </location>
</feature>
<feature type="signal peptide" evidence="2">
    <location>
        <begin position="1"/>
        <end position="22"/>
    </location>
</feature>
<dbReference type="InterPro" id="IPR003599">
    <property type="entry name" value="Ig_sub"/>
</dbReference>
<accession>A0A1W0X2M6</accession>
<comment type="caution">
    <text evidence="4">The sequence shown here is derived from an EMBL/GenBank/DDBJ whole genome shotgun (WGS) entry which is preliminary data.</text>
</comment>
<keyword evidence="5" id="KW-1185">Reference proteome</keyword>